<keyword evidence="4" id="KW-0804">Transcription</keyword>
<reference evidence="8 9" key="1">
    <citation type="submission" date="2018-03" db="EMBL/GenBank/DDBJ databases">
        <title>The ancient ancestry and fast evolution of plastids.</title>
        <authorList>
            <person name="Moore K.R."/>
            <person name="Magnabosco C."/>
            <person name="Momper L."/>
            <person name="Gold D.A."/>
            <person name="Bosak T."/>
            <person name="Fournier G.P."/>
        </authorList>
    </citation>
    <scope>NUCLEOTIDE SEQUENCE [LARGE SCALE GENOMIC DNA]</scope>
    <source>
        <strain evidence="8 9">CCALA 015</strain>
    </source>
</reference>
<dbReference type="InterPro" id="IPR000943">
    <property type="entry name" value="RNA_pol_sigma70"/>
</dbReference>
<dbReference type="Gene3D" id="1.20.120.1810">
    <property type="match status" value="1"/>
</dbReference>
<protein>
    <submittedName>
        <fullName evidence="8">Uncharacterized protein</fullName>
    </submittedName>
</protein>
<dbReference type="PANTHER" id="PTHR30385">
    <property type="entry name" value="SIGMA FACTOR F FLAGELLAR"/>
    <property type="match status" value="1"/>
</dbReference>
<evidence type="ECO:0000256" key="2">
    <source>
        <dbReference type="ARBA" id="ARBA00023082"/>
    </source>
</evidence>
<dbReference type="InterPro" id="IPR007627">
    <property type="entry name" value="RNA_pol_sigma70_r2"/>
</dbReference>
<dbReference type="NCBIfam" id="TIGR02937">
    <property type="entry name" value="sigma70-ECF"/>
    <property type="match status" value="1"/>
</dbReference>
<feature type="compositionally biased region" description="Pro residues" evidence="5">
    <location>
        <begin position="315"/>
        <end position="325"/>
    </location>
</feature>
<keyword evidence="1" id="KW-0805">Transcription regulation</keyword>
<feature type="region of interest" description="Disordered" evidence="5">
    <location>
        <begin position="1"/>
        <end position="22"/>
    </location>
</feature>
<evidence type="ECO:0000259" key="7">
    <source>
        <dbReference type="Pfam" id="PF04545"/>
    </source>
</evidence>
<feature type="compositionally biased region" description="Pro residues" evidence="5">
    <location>
        <begin position="1"/>
        <end position="14"/>
    </location>
</feature>
<dbReference type="Proteomes" id="UP000238218">
    <property type="component" value="Unassembled WGS sequence"/>
</dbReference>
<evidence type="ECO:0000256" key="4">
    <source>
        <dbReference type="ARBA" id="ARBA00023163"/>
    </source>
</evidence>
<dbReference type="InterPro" id="IPR036388">
    <property type="entry name" value="WH-like_DNA-bd_sf"/>
</dbReference>
<dbReference type="Pfam" id="PF04545">
    <property type="entry name" value="Sigma70_r4"/>
    <property type="match status" value="1"/>
</dbReference>
<keyword evidence="3" id="KW-0238">DNA-binding</keyword>
<accession>A0ABX5FAQ7</accession>
<evidence type="ECO:0000256" key="3">
    <source>
        <dbReference type="ARBA" id="ARBA00023125"/>
    </source>
</evidence>
<comment type="caution">
    <text evidence="8">The sequence shown here is derived from an EMBL/GenBank/DDBJ whole genome shotgun (WGS) entry which is preliminary data.</text>
</comment>
<dbReference type="PRINTS" id="PR00046">
    <property type="entry name" value="SIGMA70FCT"/>
</dbReference>
<evidence type="ECO:0000256" key="5">
    <source>
        <dbReference type="SAM" id="MobiDB-lite"/>
    </source>
</evidence>
<dbReference type="PANTHER" id="PTHR30385:SF4">
    <property type="entry name" value="RNA POLYMERASE SIGMA-E FACTOR"/>
    <property type="match status" value="1"/>
</dbReference>
<dbReference type="InterPro" id="IPR013324">
    <property type="entry name" value="RNA_pol_sigma_r3/r4-like"/>
</dbReference>
<dbReference type="SUPFAM" id="SSF88946">
    <property type="entry name" value="Sigma2 domain of RNA polymerase sigma factors"/>
    <property type="match status" value="1"/>
</dbReference>
<dbReference type="Pfam" id="PF04542">
    <property type="entry name" value="Sigma70_r2"/>
    <property type="match status" value="1"/>
</dbReference>
<feature type="region of interest" description="Disordered" evidence="5">
    <location>
        <begin position="307"/>
        <end position="332"/>
    </location>
</feature>
<evidence type="ECO:0000256" key="1">
    <source>
        <dbReference type="ARBA" id="ARBA00023015"/>
    </source>
</evidence>
<evidence type="ECO:0000313" key="9">
    <source>
        <dbReference type="Proteomes" id="UP000238218"/>
    </source>
</evidence>
<dbReference type="InterPro" id="IPR014284">
    <property type="entry name" value="RNA_pol_sigma-70_dom"/>
</dbReference>
<evidence type="ECO:0000313" key="8">
    <source>
        <dbReference type="EMBL" id="PSB38826.1"/>
    </source>
</evidence>
<dbReference type="EMBL" id="PVWP01000002">
    <property type="protein sequence ID" value="PSB38826.1"/>
    <property type="molecule type" value="Genomic_DNA"/>
</dbReference>
<sequence>MDRPPPPSPPPPAPVVLSTRRQPAPDLCPGCREIPEAIVDRRTRNRRRLRAYADATDPATRLRWRNLLVEDNLPLVFSIAGRQGADAGLAFEDLAQVGSLGLIKAVEAFDPDRNVSLSSFAVPYIQGAMRRERRDRQPLVRPPRPLWDLHQQVLALQEGRRRQGLDPLSPAALADRLACDPARLEEALAIRRTAAVRSLDAPLGPGVGALEAPSCLLDLLAAPTGPVAEDPLEAPCDPRGAERLWLRRQLADLDPRERQLLVGRLDGGCTWVELGRQLGIPARQAQRRHDAALDRLRRAALAWRQGDLSPMPAAATPPAPSPAGPPAGSGAR</sequence>
<dbReference type="SUPFAM" id="SSF88659">
    <property type="entry name" value="Sigma3 and sigma4 domains of RNA polymerase sigma factors"/>
    <property type="match status" value="1"/>
</dbReference>
<feature type="domain" description="RNA polymerase sigma-70 region 2" evidence="6">
    <location>
        <begin position="68"/>
        <end position="137"/>
    </location>
</feature>
<keyword evidence="2" id="KW-0731">Sigma factor</keyword>
<dbReference type="InterPro" id="IPR013325">
    <property type="entry name" value="RNA_pol_sigma_r2"/>
</dbReference>
<organism evidence="8 9">
    <name type="scientific">Aphanothece cf. minutissima CCALA 015</name>
    <dbReference type="NCBI Taxonomy" id="2107695"/>
    <lineage>
        <taxon>Bacteria</taxon>
        <taxon>Bacillati</taxon>
        <taxon>Cyanobacteriota</taxon>
        <taxon>Cyanophyceae</taxon>
        <taxon>Oscillatoriophycideae</taxon>
        <taxon>Chroococcales</taxon>
        <taxon>Aphanothecaceae</taxon>
        <taxon>Aphanothece</taxon>
    </lineage>
</organism>
<dbReference type="Gene3D" id="1.10.10.10">
    <property type="entry name" value="Winged helix-like DNA-binding domain superfamily/Winged helix DNA-binding domain"/>
    <property type="match status" value="1"/>
</dbReference>
<name>A0ABX5FAQ7_9CHRO</name>
<feature type="domain" description="RNA polymerase sigma-70 region 4" evidence="7">
    <location>
        <begin position="250"/>
        <end position="297"/>
    </location>
</feature>
<dbReference type="RefSeq" id="WP_106220094.1">
    <property type="nucleotide sequence ID" value="NZ_PVWP01000002.1"/>
</dbReference>
<gene>
    <name evidence="8" type="ORF">C7B81_04560</name>
</gene>
<proteinExistence type="predicted"/>
<evidence type="ECO:0000259" key="6">
    <source>
        <dbReference type="Pfam" id="PF04542"/>
    </source>
</evidence>
<dbReference type="InterPro" id="IPR007630">
    <property type="entry name" value="RNA_pol_sigma70_r4"/>
</dbReference>
<keyword evidence="9" id="KW-1185">Reference proteome</keyword>